<evidence type="ECO:0000313" key="4">
    <source>
        <dbReference type="Proteomes" id="UP000184211"/>
    </source>
</evidence>
<gene>
    <name evidence="3" type="ORF">SAMN04488044_2507</name>
</gene>
<dbReference type="Pfam" id="PF09992">
    <property type="entry name" value="NAGPA"/>
    <property type="match status" value="1"/>
</dbReference>
<keyword evidence="1" id="KW-0732">Signal</keyword>
<sequence length="242" mass="26384">MKFLIGLIASFAVWPIAASAVTCNEDAYQGDRYTVCKVDATTEDIRLFLRDDSGNIYGHFDAIAQALPETQTLSFAMNGGMYHPDRRPVGYYVENGNQSQELFPNAGPGNFGLVPNGVFCIRAGRADVIESKRFQKAATACEYATQSGPMLVIDGALHPKFLENSTSKFIRNGVGTSEDGTKVVFVKSENSVTFHTFASFFRDALGLPQALFLDGKISRLYAPSIGRDDPGFWMGPIIGVVE</sequence>
<dbReference type="STRING" id="870908.SAMN04488044_2507"/>
<reference evidence="4" key="1">
    <citation type="submission" date="2016-11" db="EMBL/GenBank/DDBJ databases">
        <authorList>
            <person name="Varghese N."/>
            <person name="Submissions S."/>
        </authorList>
    </citation>
    <scope>NUCLEOTIDE SEQUENCE [LARGE SCALE GENOMIC DNA]</scope>
    <source>
        <strain evidence="4">DSM 28223</strain>
    </source>
</reference>
<name>A0A1M5SWN6_9RHOB</name>
<feature type="signal peptide" evidence="1">
    <location>
        <begin position="1"/>
        <end position="20"/>
    </location>
</feature>
<evidence type="ECO:0000313" key="3">
    <source>
        <dbReference type="EMBL" id="SHH42503.1"/>
    </source>
</evidence>
<feature type="chain" id="PRO_5013359403" evidence="1">
    <location>
        <begin position="21"/>
        <end position="242"/>
    </location>
</feature>
<keyword evidence="4" id="KW-1185">Reference proteome</keyword>
<proteinExistence type="predicted"/>
<feature type="domain" description="Phosphodiester glycosidase" evidence="2">
    <location>
        <begin position="73"/>
        <end position="218"/>
    </location>
</feature>
<dbReference type="Proteomes" id="UP000184211">
    <property type="component" value="Unassembled WGS sequence"/>
</dbReference>
<dbReference type="InterPro" id="IPR018711">
    <property type="entry name" value="NAGPA"/>
</dbReference>
<dbReference type="OrthoDB" id="5515706at2"/>
<organism evidence="3 4">
    <name type="scientific">Cognatishimia maritima</name>
    <dbReference type="NCBI Taxonomy" id="870908"/>
    <lineage>
        <taxon>Bacteria</taxon>
        <taxon>Pseudomonadati</taxon>
        <taxon>Pseudomonadota</taxon>
        <taxon>Alphaproteobacteria</taxon>
        <taxon>Rhodobacterales</taxon>
        <taxon>Paracoccaceae</taxon>
        <taxon>Cognatishimia</taxon>
    </lineage>
</organism>
<dbReference type="AlphaFoldDB" id="A0A1M5SWN6"/>
<evidence type="ECO:0000259" key="2">
    <source>
        <dbReference type="Pfam" id="PF09992"/>
    </source>
</evidence>
<accession>A0A1M5SWN6</accession>
<evidence type="ECO:0000256" key="1">
    <source>
        <dbReference type="SAM" id="SignalP"/>
    </source>
</evidence>
<protein>
    <submittedName>
        <fullName evidence="3">Uncharacterized protein YigE, DUF2233 family</fullName>
    </submittedName>
</protein>
<dbReference type="EMBL" id="FQWM01000005">
    <property type="protein sequence ID" value="SHH42503.1"/>
    <property type="molecule type" value="Genomic_DNA"/>
</dbReference>
<dbReference type="RefSeq" id="WP_110721846.1">
    <property type="nucleotide sequence ID" value="NZ_FQWM01000005.1"/>
</dbReference>